<comment type="subcellular location">
    <subcellularLocation>
        <location evidence="1">Membrane</location>
        <topology evidence="1">Multi-pass membrane protein</topology>
    </subcellularLocation>
</comment>
<feature type="transmembrane region" description="Helical" evidence="5">
    <location>
        <begin position="253"/>
        <end position="272"/>
    </location>
</feature>
<evidence type="ECO:0000256" key="1">
    <source>
        <dbReference type="ARBA" id="ARBA00004141"/>
    </source>
</evidence>
<gene>
    <name evidence="6" type="ORF">EIB71_02315</name>
</gene>
<feature type="transmembrane region" description="Helical" evidence="5">
    <location>
        <begin position="379"/>
        <end position="397"/>
    </location>
</feature>
<feature type="transmembrane region" description="Helical" evidence="5">
    <location>
        <begin position="169"/>
        <end position="188"/>
    </location>
</feature>
<feature type="transmembrane region" description="Helical" evidence="5">
    <location>
        <begin position="209"/>
        <end position="233"/>
    </location>
</feature>
<feature type="transmembrane region" description="Helical" evidence="5">
    <location>
        <begin position="40"/>
        <end position="62"/>
    </location>
</feature>
<protein>
    <submittedName>
        <fullName evidence="6">Flippase</fullName>
    </submittedName>
</protein>
<evidence type="ECO:0000256" key="4">
    <source>
        <dbReference type="ARBA" id="ARBA00023136"/>
    </source>
</evidence>
<reference evidence="6 7" key="1">
    <citation type="submission" date="2018-11" db="EMBL/GenBank/DDBJ databases">
        <title>Proposal to divide the Flavobacteriaceae and reorganize its genera based on Amino Acid Identity values calculated from whole genome sequences.</title>
        <authorList>
            <person name="Nicholson A.C."/>
            <person name="Gulvik C.A."/>
            <person name="Whitney A.M."/>
            <person name="Humrighouse B.W."/>
            <person name="Bell M."/>
            <person name="Holmes B."/>
            <person name="Steigerwalt A.G."/>
            <person name="Villarma A."/>
            <person name="Sheth M."/>
            <person name="Batra D."/>
            <person name="Pryor J."/>
            <person name="Bernardet J.-F."/>
            <person name="Hugo C."/>
            <person name="Kampfer P."/>
            <person name="Newman J.D."/>
            <person name="McQuiston J.R."/>
        </authorList>
    </citation>
    <scope>NUCLEOTIDE SEQUENCE [LARGE SCALE GENOMIC DNA]</scope>
    <source>
        <strain evidence="6 7">H3001</strain>
    </source>
</reference>
<feature type="transmembrane region" description="Helical" evidence="5">
    <location>
        <begin position="433"/>
        <end position="457"/>
    </location>
</feature>
<dbReference type="InterPro" id="IPR002797">
    <property type="entry name" value="Polysacc_synth"/>
</dbReference>
<evidence type="ECO:0000256" key="3">
    <source>
        <dbReference type="ARBA" id="ARBA00022989"/>
    </source>
</evidence>
<feature type="transmembrane region" description="Helical" evidence="5">
    <location>
        <begin position="409"/>
        <end position="427"/>
    </location>
</feature>
<evidence type="ECO:0000256" key="5">
    <source>
        <dbReference type="SAM" id="Phobius"/>
    </source>
</evidence>
<feature type="transmembrane region" description="Helical" evidence="5">
    <location>
        <begin position="350"/>
        <end position="373"/>
    </location>
</feature>
<keyword evidence="2 5" id="KW-0812">Transmembrane</keyword>
<proteinExistence type="predicted"/>
<dbReference type="Proteomes" id="UP000274483">
    <property type="component" value="Chromosome"/>
</dbReference>
<feature type="transmembrane region" description="Helical" evidence="5">
    <location>
        <begin position="83"/>
        <end position="105"/>
    </location>
</feature>
<sequence length="481" mass="53343">MSIKKNFFYNAILSVSQLILPMITFPYVTRILLPKGLGDVNFVDSIVQYITVVAALGIPLYGTREVAKSKNSPEKLQRVFNELFILHVLLSVSLSILFLVSALYIGPLKENFNLCMIGSGIILSNSFVITWLYSGLEEFGYITKVNLVIRILTVLMIFILIKTPADKNLYYAISLGNLILTAVINLNYAKRFVVLKLNNLALRKHFKPLFMLFSLSIFTNAYVLLDSVILGFLKNTIEVGYYTVSMRISKLPVSLISSLTVVLIPALSSIGATNQRTTSIINSSLSFTILFCVPVSLGLFTLSPELVQVFAGTGFSPSVPSLRILSFIIIPIGIALVCYQILLPLNKERLMMSTAIVGLCASLGLNFLLIPFFKSVGSASASLITEIIVALLLVYYSKSVTKIFVPYKTFAHALITSLSFIAVHRAIQNITDTSVIIIVLTVITCSALYFLIMIFIFKNEFMKNSIDHIFRKVLGIWKISS</sequence>
<keyword evidence="3 5" id="KW-1133">Transmembrane helix</keyword>
<dbReference type="RefSeq" id="WP_124757182.1">
    <property type="nucleotide sequence ID" value="NZ_CBCRWA010000001.1"/>
</dbReference>
<feature type="transmembrane region" description="Helical" evidence="5">
    <location>
        <begin position="284"/>
        <end position="302"/>
    </location>
</feature>
<evidence type="ECO:0000313" key="7">
    <source>
        <dbReference type="Proteomes" id="UP000274483"/>
    </source>
</evidence>
<dbReference type="PANTHER" id="PTHR43424:SF1">
    <property type="entry name" value="LOCUS PUTATIVE PROTEIN 1-RELATED"/>
    <property type="match status" value="1"/>
</dbReference>
<keyword evidence="4 5" id="KW-0472">Membrane</keyword>
<feature type="transmembrane region" description="Helical" evidence="5">
    <location>
        <begin position="7"/>
        <end position="28"/>
    </location>
</feature>
<feature type="transmembrane region" description="Helical" evidence="5">
    <location>
        <begin position="322"/>
        <end position="343"/>
    </location>
</feature>
<evidence type="ECO:0000313" key="6">
    <source>
        <dbReference type="EMBL" id="AZI66585.1"/>
    </source>
</evidence>
<accession>A0ABN5SZW3</accession>
<dbReference type="PANTHER" id="PTHR43424">
    <property type="entry name" value="LOCUS PUTATIVE PROTEIN 1-RELATED"/>
    <property type="match status" value="1"/>
</dbReference>
<feature type="transmembrane region" description="Helical" evidence="5">
    <location>
        <begin position="145"/>
        <end position="163"/>
    </location>
</feature>
<feature type="transmembrane region" description="Helical" evidence="5">
    <location>
        <begin position="111"/>
        <end position="133"/>
    </location>
</feature>
<organism evidence="6 7">
    <name type="scientific">Kaistella daneshvariae</name>
    <dbReference type="NCBI Taxonomy" id="2487074"/>
    <lineage>
        <taxon>Bacteria</taxon>
        <taxon>Pseudomonadati</taxon>
        <taxon>Bacteroidota</taxon>
        <taxon>Flavobacteriia</taxon>
        <taxon>Flavobacteriales</taxon>
        <taxon>Weeksellaceae</taxon>
        <taxon>Chryseobacterium group</taxon>
        <taxon>Kaistella</taxon>
    </lineage>
</organism>
<name>A0ABN5SZW3_9FLAO</name>
<evidence type="ECO:0000256" key="2">
    <source>
        <dbReference type="ARBA" id="ARBA00022692"/>
    </source>
</evidence>
<dbReference type="EMBL" id="CP034158">
    <property type="protein sequence ID" value="AZI66585.1"/>
    <property type="molecule type" value="Genomic_DNA"/>
</dbReference>
<keyword evidence="7" id="KW-1185">Reference proteome</keyword>
<dbReference type="InterPro" id="IPR052556">
    <property type="entry name" value="PolySynth_Transporter"/>
</dbReference>
<dbReference type="CDD" id="cd13128">
    <property type="entry name" value="MATE_Wzx_like"/>
    <property type="match status" value="1"/>
</dbReference>
<dbReference type="Pfam" id="PF01943">
    <property type="entry name" value="Polysacc_synt"/>
    <property type="match status" value="1"/>
</dbReference>